<dbReference type="PATRIC" id="fig|1031711.3.peg.4185"/>
<proteinExistence type="inferred from homology"/>
<feature type="compositionally biased region" description="Gly residues" evidence="2">
    <location>
        <begin position="20"/>
        <end position="32"/>
    </location>
</feature>
<comment type="similarity">
    <text evidence="1">Belongs to the YciI family.</text>
</comment>
<dbReference type="PANTHER" id="PTHR35174">
    <property type="entry name" value="BLL7171 PROTEIN-RELATED"/>
    <property type="match status" value="1"/>
</dbReference>
<geneLocation type="plasmid" evidence="5"/>
<dbReference type="InterPro" id="IPR005545">
    <property type="entry name" value="YCII"/>
</dbReference>
<sequence length="323" mass="35010">MVLVFVQLFERGLHVAGRIGGETGNGGSGGKQGVHDGMPGQRKRAPPCQSRRNVRTGMRENRTAPGSGRSHQSNTVYLYSIATRLRWSTFPRAVKPRRPRREKCASQARLATAPANSIGDMSNLFCCAAPAQNASTPLRHAGASQCIPVAPTHDRTRGGIRHASNSTNTLQRPHPSKETTMRFIVLRLADPDTEAGVPPSPELFAVMGQYMEALANAGVLLGGEGLHPSAAGARVEFSGGKPSVVNGPFGEAKLLVAGYVILQVKSLDEALDWCKRWPAQDAGGNVRLEIRRIYEAEDFGTAFTPEEREREERLRAELAARQQ</sequence>
<dbReference type="Gene3D" id="3.30.70.1060">
    <property type="entry name" value="Dimeric alpha+beta barrel"/>
    <property type="match status" value="1"/>
</dbReference>
<evidence type="ECO:0000259" key="3">
    <source>
        <dbReference type="Pfam" id="PF03795"/>
    </source>
</evidence>
<evidence type="ECO:0000256" key="2">
    <source>
        <dbReference type="SAM" id="MobiDB-lite"/>
    </source>
</evidence>
<gene>
    <name evidence="4" type="ordered locus">RSPO_m00984</name>
</gene>
<feature type="region of interest" description="Disordered" evidence="2">
    <location>
        <begin position="20"/>
        <end position="72"/>
    </location>
</feature>
<reference evidence="4 5" key="1">
    <citation type="journal article" date="2011" name="J. Bacteriol.">
        <title>Complete genome sequence of the plant pathogen Ralstonia solanacearum strain Po82.</title>
        <authorList>
            <person name="Xu J."/>
            <person name="Zheng H.J."/>
            <person name="Liu L."/>
            <person name="Pan Z.C."/>
            <person name="Prior P."/>
            <person name="Tang B."/>
            <person name="Xu J.S."/>
            <person name="Zhang H."/>
            <person name="Tian Q."/>
            <person name="Zhang L.Q."/>
            <person name="Feng J."/>
        </authorList>
    </citation>
    <scope>NUCLEOTIDE SEQUENCE [LARGE SCALE GENOMIC DNA]</scope>
    <source>
        <strain evidence="5">Po82</strain>
    </source>
</reference>
<accession>F6GAA5</accession>
<protein>
    <recommendedName>
        <fullName evidence="3">YCII-related domain-containing protein</fullName>
    </recommendedName>
</protein>
<dbReference type="KEGG" id="rsn:RSPO_m00984"/>
<feature type="domain" description="YCII-related" evidence="3">
    <location>
        <begin position="181"/>
        <end position="291"/>
    </location>
</feature>
<evidence type="ECO:0000313" key="4">
    <source>
        <dbReference type="EMBL" id="AEG71621.1"/>
    </source>
</evidence>
<keyword evidence="4" id="KW-0614">Plasmid</keyword>
<evidence type="ECO:0000313" key="5">
    <source>
        <dbReference type="Proteomes" id="UP000007953"/>
    </source>
</evidence>
<dbReference type="InterPro" id="IPR011008">
    <property type="entry name" value="Dimeric_a/b-barrel"/>
</dbReference>
<dbReference type="PANTHER" id="PTHR35174:SF4">
    <property type="entry name" value="BLL7163 PROTEIN"/>
    <property type="match status" value="1"/>
</dbReference>
<dbReference type="SUPFAM" id="SSF54909">
    <property type="entry name" value="Dimeric alpha+beta barrel"/>
    <property type="match status" value="1"/>
</dbReference>
<evidence type="ECO:0000256" key="1">
    <source>
        <dbReference type="ARBA" id="ARBA00007689"/>
    </source>
</evidence>
<organism evidence="4 5">
    <name type="scientific">Ralstonia solanacearum (strain Po82)</name>
    <dbReference type="NCBI Taxonomy" id="1031711"/>
    <lineage>
        <taxon>Bacteria</taxon>
        <taxon>Pseudomonadati</taxon>
        <taxon>Pseudomonadota</taxon>
        <taxon>Betaproteobacteria</taxon>
        <taxon>Burkholderiales</taxon>
        <taxon>Burkholderiaceae</taxon>
        <taxon>Ralstonia</taxon>
        <taxon>Ralstonia solanacearum species complex</taxon>
    </lineage>
</organism>
<dbReference type="Proteomes" id="UP000007953">
    <property type="component" value="Plasmid megaplasmid"/>
</dbReference>
<dbReference type="Pfam" id="PF03795">
    <property type="entry name" value="YCII"/>
    <property type="match status" value="1"/>
</dbReference>
<name>F6GAA5_RALS8</name>
<dbReference type="AlphaFoldDB" id="F6GAA5"/>
<feature type="region of interest" description="Disordered" evidence="2">
    <location>
        <begin position="152"/>
        <end position="174"/>
    </location>
</feature>
<dbReference type="EMBL" id="CP002820">
    <property type="protein sequence ID" value="AEG71621.1"/>
    <property type="molecule type" value="Genomic_DNA"/>
</dbReference>
<dbReference type="HOGENOM" id="CLU_860168_0_0_4"/>